<dbReference type="OMA" id="NICEYIQ"/>
<dbReference type="RefSeq" id="XP_027199988.1">
    <property type="nucleotide sequence ID" value="XM_027344187.1"/>
</dbReference>
<gene>
    <name evidence="2" type="primary">LOC113794100</name>
</gene>
<reference evidence="2" key="1">
    <citation type="submission" date="2025-08" db="UniProtKB">
        <authorList>
            <consortium name="RefSeq"/>
        </authorList>
    </citation>
    <scope>IDENTIFICATION</scope>
    <source>
        <strain evidence="2">Airmid</strain>
    </source>
</reference>
<dbReference type="Proteomes" id="UP000515146">
    <property type="component" value="Unplaced"/>
</dbReference>
<keyword evidence="1" id="KW-1185">Reference proteome</keyword>
<dbReference type="AlphaFoldDB" id="A0A6P6Y3C3"/>
<organism evidence="1 2">
    <name type="scientific">Dermatophagoides pteronyssinus</name>
    <name type="common">European house dust mite</name>
    <dbReference type="NCBI Taxonomy" id="6956"/>
    <lineage>
        <taxon>Eukaryota</taxon>
        <taxon>Metazoa</taxon>
        <taxon>Ecdysozoa</taxon>
        <taxon>Arthropoda</taxon>
        <taxon>Chelicerata</taxon>
        <taxon>Arachnida</taxon>
        <taxon>Acari</taxon>
        <taxon>Acariformes</taxon>
        <taxon>Sarcoptiformes</taxon>
        <taxon>Astigmata</taxon>
        <taxon>Psoroptidia</taxon>
        <taxon>Analgoidea</taxon>
        <taxon>Pyroglyphidae</taxon>
        <taxon>Dermatophagoidinae</taxon>
        <taxon>Dermatophagoides</taxon>
    </lineage>
</organism>
<evidence type="ECO:0000313" key="1">
    <source>
        <dbReference type="Proteomes" id="UP000515146"/>
    </source>
</evidence>
<dbReference type="OrthoDB" id="6511882at2759"/>
<dbReference type="KEGG" id="dpte:113794100"/>
<dbReference type="InParanoid" id="A0A6P6Y3C3"/>
<evidence type="ECO:0000313" key="2">
    <source>
        <dbReference type="RefSeq" id="XP_027199988.1"/>
    </source>
</evidence>
<accession>A0A6P6Y3C3</accession>
<proteinExistence type="predicted"/>
<dbReference type="GeneID" id="113794100"/>
<sequence length="121" mass="13904">MGSNLCEYIQDRINIQYLIRQLLRMANDQTDCSAEDCMDDNINNSIDNNLQQVDHGIGSTTLTFGYLLFAFLFIWMILPPLDNNIPLQPRQQPTNGNQQSTKFTENNHHDDDDHNDPGFTT</sequence>
<name>A0A6P6Y3C3_DERPT</name>
<protein>
    <submittedName>
        <fullName evidence="2">Uncharacterized protein LOC113794100</fullName>
    </submittedName>
</protein>